<dbReference type="AlphaFoldDB" id="A0A6P6E5H6"/>
<evidence type="ECO:0000256" key="3">
    <source>
        <dbReference type="ARBA" id="ARBA00024190"/>
    </source>
</evidence>
<organism evidence="7 8">
    <name type="scientific">Octodon degus</name>
    <name type="common">Degu</name>
    <name type="synonym">Sciurus degus</name>
    <dbReference type="NCBI Taxonomy" id="10160"/>
    <lineage>
        <taxon>Eukaryota</taxon>
        <taxon>Metazoa</taxon>
        <taxon>Chordata</taxon>
        <taxon>Craniata</taxon>
        <taxon>Vertebrata</taxon>
        <taxon>Euteleostomi</taxon>
        <taxon>Mammalia</taxon>
        <taxon>Eutheria</taxon>
        <taxon>Euarchontoglires</taxon>
        <taxon>Glires</taxon>
        <taxon>Rodentia</taxon>
        <taxon>Hystricomorpha</taxon>
        <taxon>Octodontidae</taxon>
        <taxon>Octodon</taxon>
    </lineage>
</organism>
<dbReference type="OrthoDB" id="2162449at2759"/>
<evidence type="ECO:0000256" key="5">
    <source>
        <dbReference type="ARBA" id="ARBA00030565"/>
    </source>
</evidence>
<feature type="region of interest" description="Disordered" evidence="6">
    <location>
        <begin position="304"/>
        <end position="415"/>
    </location>
</feature>
<protein>
    <recommendedName>
        <fullName evidence="4">Dynein axonemal assembly factor 8</fullName>
    </recommendedName>
    <alternativeName>
        <fullName evidence="5">Dynein axonemal-associated protein 1</fullName>
    </alternativeName>
</protein>
<dbReference type="CTD" id="146562"/>
<dbReference type="InParanoid" id="A0A6P6E5H6"/>
<sequence>MASKDKDTVPWLDAPWDAILQAAKDQLPSLDSDSSLSDFNDEEPFIFQRNQPVLIPDLAEELAEDPGSSDKSETWAPGAERPLPESAVQPVGLTAEPVCEQNAWPKEQASWEGGSPGQQLKSCTETRVLPSASEGTPAWQEGDLGSLSFNTKGFQNPPWGLQGEATSAPEGQPKTEPLGTSWQDCANHRALRQERRRRIEKHVLHKVTWGPQSPACGDKGPAAESDPRPWEGRPVLSLQQLEEWDLDYILQSLPPREDSQGNRAPRSAWWAAELRQGQAPDHIVPRSQDRLLEQLVLWCATQHGAPTSAQKVPAHVPKDTKEQEAGSGCTSVKLGFQAVPSQKLAGDMRLKTEPPTIFIDLRQTEPPEPQDQSPERLSHSSSDSEEDEEEGEEDTVHSGDQQGPVQHASLSSWGRDCTGKSWLLQQLRAFRKGTAVPQLPASKGSHGQRGQVMGDVARWRSERKEDAKCPDQTPRRTSRGPETRVSQGDPGASSGPVTGSSDEGVHLHQDQ</sequence>
<feature type="compositionally biased region" description="Polar residues" evidence="6">
    <location>
        <begin position="398"/>
        <end position="412"/>
    </location>
</feature>
<comment type="subcellular location">
    <subcellularLocation>
        <location evidence="3">Dynein axonemal particle</location>
    </subcellularLocation>
</comment>
<dbReference type="GO" id="GO:0120293">
    <property type="term" value="C:dynein axonemal particle"/>
    <property type="evidence" value="ECO:0007669"/>
    <property type="project" value="UniProtKB-SubCell"/>
</dbReference>
<evidence type="ECO:0000256" key="2">
    <source>
        <dbReference type="ARBA" id="ARBA00024177"/>
    </source>
</evidence>
<proteinExistence type="predicted"/>
<comment type="function">
    <text evidence="2">In cyliated cells, dynein axonemal particle-specific protein required for deployment of ODA to the axoneme. Interacts with outer dynein arm (ODA) subunits.</text>
</comment>
<dbReference type="GO" id="GO:0070840">
    <property type="term" value="F:dynein complex binding"/>
    <property type="evidence" value="ECO:0007669"/>
    <property type="project" value="InterPro"/>
</dbReference>
<gene>
    <name evidence="8" type="primary">CUNH16orf71</name>
</gene>
<accession>A0A6P6E5H6</accession>
<dbReference type="GeneID" id="101582395"/>
<evidence type="ECO:0000313" key="7">
    <source>
        <dbReference type="Proteomes" id="UP000515203"/>
    </source>
</evidence>
<dbReference type="PANTHER" id="PTHR35977">
    <property type="entry name" value="CHROMOSOME 16 OPEN READING FRAME 71"/>
    <property type="match status" value="1"/>
</dbReference>
<feature type="region of interest" description="Disordered" evidence="6">
    <location>
        <begin position="202"/>
        <end position="232"/>
    </location>
</feature>
<dbReference type="InterPro" id="IPR031531">
    <property type="entry name" value="DNAAF8"/>
</dbReference>
<dbReference type="PANTHER" id="PTHR35977:SF1">
    <property type="entry name" value="DYNEIN AXONEMAL ASSEMBLY FACTOR 8"/>
    <property type="match status" value="1"/>
</dbReference>
<keyword evidence="7" id="KW-1185">Reference proteome</keyword>
<evidence type="ECO:0000256" key="1">
    <source>
        <dbReference type="ARBA" id="ARBA00022490"/>
    </source>
</evidence>
<evidence type="ECO:0000256" key="6">
    <source>
        <dbReference type="SAM" id="MobiDB-lite"/>
    </source>
</evidence>
<name>A0A6P6E5H6_OCTDE</name>
<dbReference type="Proteomes" id="UP000515203">
    <property type="component" value="Unplaced"/>
</dbReference>
<evidence type="ECO:0000256" key="4">
    <source>
        <dbReference type="ARBA" id="ARBA00024428"/>
    </source>
</evidence>
<feature type="compositionally biased region" description="Acidic residues" evidence="6">
    <location>
        <begin position="383"/>
        <end position="393"/>
    </location>
</feature>
<reference evidence="8" key="1">
    <citation type="submission" date="2025-08" db="UniProtKB">
        <authorList>
            <consortium name="RefSeq"/>
        </authorList>
    </citation>
    <scope>IDENTIFICATION</scope>
</reference>
<evidence type="ECO:0000313" key="8">
    <source>
        <dbReference type="RefSeq" id="XP_023567619.1"/>
    </source>
</evidence>
<keyword evidence="1" id="KW-0963">Cytoplasm</keyword>
<dbReference type="RefSeq" id="XP_023567619.1">
    <property type="nucleotide sequence ID" value="XM_023711851.1"/>
</dbReference>
<feature type="compositionally biased region" description="Basic and acidic residues" evidence="6">
    <location>
        <begin position="457"/>
        <end position="469"/>
    </location>
</feature>
<feature type="region of interest" description="Disordered" evidence="6">
    <location>
        <begin position="435"/>
        <end position="511"/>
    </location>
</feature>
<feature type="region of interest" description="Disordered" evidence="6">
    <location>
        <begin position="56"/>
        <end position="87"/>
    </location>
</feature>
<dbReference type="Pfam" id="PF15773">
    <property type="entry name" value="DAAP1"/>
    <property type="match status" value="1"/>
</dbReference>
<feature type="region of interest" description="Disordered" evidence="6">
    <location>
        <begin position="105"/>
        <end position="184"/>
    </location>
</feature>